<proteinExistence type="predicted"/>
<evidence type="ECO:0000256" key="1">
    <source>
        <dbReference type="SAM" id="MobiDB-lite"/>
    </source>
</evidence>
<dbReference type="RefSeq" id="WP_101642062.1">
    <property type="nucleotide sequence ID" value="NZ_PGUY01000033.1"/>
</dbReference>
<reference evidence="3 4" key="1">
    <citation type="submission" date="2017-11" db="EMBL/GenBank/DDBJ databases">
        <title>Comparitive Functional Genomics of Dry Heat Resistant strains isolated from the Viking Spacecraft.</title>
        <authorList>
            <person name="Seuylemezian A."/>
            <person name="Cooper K."/>
            <person name="Vaishampayan P."/>
        </authorList>
    </citation>
    <scope>NUCLEOTIDE SEQUENCE [LARGE SCALE GENOMIC DNA]</scope>
    <source>
        <strain evidence="3 4">V1-29</strain>
    </source>
</reference>
<sequence>MQDISSVFNEFSNYLKDNLYEIEIVQIQSNVPPDLTYRNIVRDLSNCDKRIGDKDYAGAITSARTVVEGVCKENLTILGEKVTDENLSLPKLFNLLSKHLNLDSSNTKFEKSLKEITSGLSKVIQGLSEVRNQSSDSHSKTVNPQFHHAV</sequence>
<feature type="compositionally biased region" description="Polar residues" evidence="1">
    <location>
        <begin position="130"/>
        <end position="144"/>
    </location>
</feature>
<dbReference type="Proteomes" id="UP000234748">
    <property type="component" value="Unassembled WGS sequence"/>
</dbReference>
<dbReference type="OrthoDB" id="7021751at2"/>
<gene>
    <name evidence="3" type="ORF">CUU66_11025</name>
</gene>
<dbReference type="EMBL" id="PGUY01000033">
    <property type="protein sequence ID" value="PLT29827.1"/>
    <property type="molecule type" value="Genomic_DNA"/>
</dbReference>
<protein>
    <recommendedName>
        <fullName evidence="2">Abortive infection protein-like C-terminal domain-containing protein</fullName>
    </recommendedName>
</protein>
<dbReference type="Pfam" id="PF14355">
    <property type="entry name" value="Abi_C"/>
    <property type="match status" value="1"/>
</dbReference>
<name>A0A2N5M650_9BACI</name>
<evidence type="ECO:0000313" key="4">
    <source>
        <dbReference type="Proteomes" id="UP000234748"/>
    </source>
</evidence>
<feature type="domain" description="Abortive infection protein-like C-terminal" evidence="2">
    <location>
        <begin position="90"/>
        <end position="149"/>
    </location>
</feature>
<keyword evidence="4" id="KW-1185">Reference proteome</keyword>
<feature type="region of interest" description="Disordered" evidence="1">
    <location>
        <begin position="130"/>
        <end position="150"/>
    </location>
</feature>
<organism evidence="3 4">
    <name type="scientific">Peribacillus deserti</name>
    <dbReference type="NCBI Taxonomy" id="673318"/>
    <lineage>
        <taxon>Bacteria</taxon>
        <taxon>Bacillati</taxon>
        <taxon>Bacillota</taxon>
        <taxon>Bacilli</taxon>
        <taxon>Bacillales</taxon>
        <taxon>Bacillaceae</taxon>
        <taxon>Peribacillus</taxon>
    </lineage>
</organism>
<accession>A0A2N5M650</accession>
<evidence type="ECO:0000259" key="2">
    <source>
        <dbReference type="Pfam" id="PF14355"/>
    </source>
</evidence>
<comment type="caution">
    <text evidence="3">The sequence shown here is derived from an EMBL/GenBank/DDBJ whole genome shotgun (WGS) entry which is preliminary data.</text>
</comment>
<dbReference type="InterPro" id="IPR026001">
    <property type="entry name" value="Abi-like_C"/>
</dbReference>
<evidence type="ECO:0000313" key="3">
    <source>
        <dbReference type="EMBL" id="PLT29827.1"/>
    </source>
</evidence>
<dbReference type="AlphaFoldDB" id="A0A2N5M650"/>